<dbReference type="InterPro" id="IPR056025">
    <property type="entry name" value="ACP_dom"/>
</dbReference>
<dbReference type="EMBL" id="JAGBKM010000038">
    <property type="protein sequence ID" value="MBO1532065.1"/>
    <property type="molecule type" value="Genomic_DNA"/>
</dbReference>
<dbReference type="Gene3D" id="2.60.120.380">
    <property type="match status" value="1"/>
</dbReference>
<organism evidence="3 4">
    <name type="scientific">Psychrobacter coccoides</name>
    <dbReference type="NCBI Taxonomy" id="2818440"/>
    <lineage>
        <taxon>Bacteria</taxon>
        <taxon>Pseudomonadati</taxon>
        <taxon>Pseudomonadota</taxon>
        <taxon>Gammaproteobacteria</taxon>
        <taxon>Moraxellales</taxon>
        <taxon>Moraxellaceae</taxon>
        <taxon>Psychrobacter</taxon>
    </lineage>
</organism>
<dbReference type="RefSeq" id="WP_011954800.1">
    <property type="nucleotide sequence ID" value="NZ_JAGBKM010000038.1"/>
</dbReference>
<protein>
    <recommendedName>
        <fullName evidence="2">ACP-like domain-containing protein</fullName>
    </recommendedName>
</protein>
<evidence type="ECO:0000313" key="4">
    <source>
        <dbReference type="Proteomes" id="UP000664554"/>
    </source>
</evidence>
<feature type="signal peptide" evidence="1">
    <location>
        <begin position="1"/>
        <end position="20"/>
    </location>
</feature>
<dbReference type="Pfam" id="PF24574">
    <property type="entry name" value="Nm-ACP"/>
    <property type="match status" value="1"/>
</dbReference>
<dbReference type="GeneID" id="303308384"/>
<feature type="chain" id="PRO_5045363410" description="ACP-like domain-containing protein" evidence="1">
    <location>
        <begin position="21"/>
        <end position="250"/>
    </location>
</feature>
<feature type="domain" description="ACP-like" evidence="2">
    <location>
        <begin position="156"/>
        <end position="226"/>
    </location>
</feature>
<reference evidence="3 4" key="1">
    <citation type="submission" date="2021-03" db="EMBL/GenBank/DDBJ databases">
        <authorList>
            <person name="Shang D.-D."/>
            <person name="Du Z.-J."/>
            <person name="Chen G.-J."/>
        </authorList>
    </citation>
    <scope>NUCLEOTIDE SEQUENCE [LARGE SCALE GENOMIC DNA]</scope>
    <source>
        <strain evidence="3 4">F1192</strain>
    </source>
</reference>
<name>A0ABS3NSQ1_9GAMM</name>
<sequence length="250" mass="27928">MKSKKILALAFVMSCIAALAGCNTTPDNSSQYTNAVETSHKNSHSNIANPQVLDIKGSITGYDTKEYIFHAQANQVLRVVRQNTSDDVVLKLLYLGNNNKTSELSGDFQVLPYTGDYKLIVSQTRNDARKHANTAKNFNLKAFITDQQQPSNQQNYVVNYKCDSNENLSVTYHFNNQKTSATVTYDNISQQLNFDDQYSKKNNPVFSNNNYLLSVGTINDGVFGDSMVYSLLDLKKSKGGYALLQNCQKL</sequence>
<evidence type="ECO:0000313" key="3">
    <source>
        <dbReference type="EMBL" id="MBO1532065.1"/>
    </source>
</evidence>
<gene>
    <name evidence="3" type="ORF">J3492_12755</name>
</gene>
<evidence type="ECO:0000259" key="2">
    <source>
        <dbReference type="Pfam" id="PF24574"/>
    </source>
</evidence>
<keyword evidence="4" id="KW-1185">Reference proteome</keyword>
<proteinExistence type="predicted"/>
<evidence type="ECO:0000256" key="1">
    <source>
        <dbReference type="SAM" id="SignalP"/>
    </source>
</evidence>
<comment type="caution">
    <text evidence="3">The sequence shown here is derived from an EMBL/GenBank/DDBJ whole genome shotgun (WGS) entry which is preliminary data.</text>
</comment>
<dbReference type="Proteomes" id="UP000664554">
    <property type="component" value="Unassembled WGS sequence"/>
</dbReference>
<accession>A0ABS3NSQ1</accession>
<keyword evidence="1" id="KW-0732">Signal</keyword>
<dbReference type="PROSITE" id="PS51257">
    <property type="entry name" value="PROKAR_LIPOPROTEIN"/>
    <property type="match status" value="1"/>
</dbReference>